<evidence type="ECO:0000256" key="1">
    <source>
        <dbReference type="SAM" id="MobiDB-lite"/>
    </source>
</evidence>
<dbReference type="Proteomes" id="UP001605036">
    <property type="component" value="Unassembled WGS sequence"/>
</dbReference>
<feature type="region of interest" description="Disordered" evidence="1">
    <location>
        <begin position="173"/>
        <end position="297"/>
    </location>
</feature>
<sequence>MAGTRNHSNFSSRAAAKSPIGSQIANVVVGVVVGALFSGANSLFAAQLIVSSSARFKSMRRKMKFLALQCFSCNAMQVKQAKESSNRWSCSICNENQSLRKVFFSSDAAKDVRNFVQQANMVRGIAEEASAAECLPSDARKNFSPCHKAELDVRIQPQQPNRSKWERFLPESEISASDEENDPTDSKYVTSSPDPKQKNSQPRKVRSSKGASSMNFAKSLGNNVEPAERAYEIPQFGVDDKKDFREDAETAEPTCEDLGYGFGGVMDDELKHRSRKFSHRDSSSRPSSRLCVADSEAGEGLKKRGYAALSGNSSCEGSKVSQRERLQCQPSKWSRYLGVEDD</sequence>
<dbReference type="Pfam" id="PF15749">
    <property type="entry name" value="MRNIP"/>
    <property type="match status" value="1"/>
</dbReference>
<accession>A0ABD1Y5N5</accession>
<dbReference type="AlphaFoldDB" id="A0ABD1Y5N5"/>
<name>A0ABD1Y5N5_9MARC</name>
<keyword evidence="2" id="KW-0472">Membrane</keyword>
<feature type="compositionally biased region" description="Polar residues" evidence="1">
    <location>
        <begin position="187"/>
        <end position="200"/>
    </location>
</feature>
<evidence type="ECO:0000259" key="3">
    <source>
        <dbReference type="Pfam" id="PF15749"/>
    </source>
</evidence>
<dbReference type="PANTHER" id="PTHR15863:SF2">
    <property type="entry name" value="MRN COMPLEX-INTERACTING PROTEIN"/>
    <property type="match status" value="1"/>
</dbReference>
<comment type="caution">
    <text evidence="4">The sequence shown here is derived from an EMBL/GenBank/DDBJ whole genome shotgun (WGS) entry which is preliminary data.</text>
</comment>
<protein>
    <recommendedName>
        <fullName evidence="3">MRN complex-interacting protein N-terminal domain-containing protein</fullName>
    </recommendedName>
</protein>
<evidence type="ECO:0000256" key="2">
    <source>
        <dbReference type="SAM" id="Phobius"/>
    </source>
</evidence>
<keyword evidence="5" id="KW-1185">Reference proteome</keyword>
<gene>
    <name evidence="4" type="ORF">R1flu_002251</name>
</gene>
<keyword evidence="2" id="KW-1133">Transmembrane helix</keyword>
<dbReference type="InterPro" id="IPR049472">
    <property type="entry name" value="MRNIP_N"/>
</dbReference>
<evidence type="ECO:0000313" key="4">
    <source>
        <dbReference type="EMBL" id="KAL2622046.1"/>
    </source>
</evidence>
<dbReference type="EMBL" id="JBHFFA010000006">
    <property type="protein sequence ID" value="KAL2622046.1"/>
    <property type="molecule type" value="Genomic_DNA"/>
</dbReference>
<feature type="compositionally biased region" description="Polar residues" evidence="1">
    <location>
        <begin position="209"/>
        <end position="222"/>
    </location>
</feature>
<organism evidence="4 5">
    <name type="scientific">Riccia fluitans</name>
    <dbReference type="NCBI Taxonomy" id="41844"/>
    <lineage>
        <taxon>Eukaryota</taxon>
        <taxon>Viridiplantae</taxon>
        <taxon>Streptophyta</taxon>
        <taxon>Embryophyta</taxon>
        <taxon>Marchantiophyta</taxon>
        <taxon>Marchantiopsida</taxon>
        <taxon>Marchantiidae</taxon>
        <taxon>Marchantiales</taxon>
        <taxon>Ricciaceae</taxon>
        <taxon>Riccia</taxon>
    </lineage>
</organism>
<dbReference type="PANTHER" id="PTHR15863">
    <property type="entry name" value="MRN COMPLEX-INTERACTING PROTEIN"/>
    <property type="match status" value="1"/>
</dbReference>
<feature type="domain" description="MRN complex-interacting protein N-terminal" evidence="3">
    <location>
        <begin position="68"/>
        <end position="168"/>
    </location>
</feature>
<feature type="compositionally biased region" description="Basic and acidic residues" evidence="1">
    <location>
        <begin position="238"/>
        <end position="248"/>
    </location>
</feature>
<keyword evidence="2" id="KW-0812">Transmembrane</keyword>
<evidence type="ECO:0000313" key="5">
    <source>
        <dbReference type="Proteomes" id="UP001605036"/>
    </source>
</evidence>
<dbReference type="InterPro" id="IPR032739">
    <property type="entry name" value="MRNIP"/>
</dbReference>
<reference evidence="4 5" key="1">
    <citation type="submission" date="2024-09" db="EMBL/GenBank/DDBJ databases">
        <title>Chromosome-scale assembly of Riccia fluitans.</title>
        <authorList>
            <person name="Paukszto L."/>
            <person name="Sawicki J."/>
            <person name="Karawczyk K."/>
            <person name="Piernik-Szablinska J."/>
            <person name="Szczecinska M."/>
            <person name="Mazdziarz M."/>
        </authorList>
    </citation>
    <scope>NUCLEOTIDE SEQUENCE [LARGE SCALE GENOMIC DNA]</scope>
    <source>
        <strain evidence="4">Rf_01</strain>
        <tissue evidence="4">Aerial parts of the thallus</tissue>
    </source>
</reference>
<feature type="transmembrane region" description="Helical" evidence="2">
    <location>
        <begin position="27"/>
        <end position="54"/>
    </location>
</feature>
<proteinExistence type="predicted"/>